<protein>
    <submittedName>
        <fullName evidence="6">3',5'-cyclic AMP phosphodiesterase CpdA</fullName>
    </submittedName>
</protein>
<keyword evidence="7" id="KW-1185">Reference proteome</keyword>
<name>A0ABN8X3I8_9GAMM</name>
<dbReference type="InterPro" id="IPR029052">
    <property type="entry name" value="Metallo-depent_PP-like"/>
</dbReference>
<evidence type="ECO:0000313" key="6">
    <source>
        <dbReference type="EMBL" id="CAI8765610.1"/>
    </source>
</evidence>
<evidence type="ECO:0000256" key="1">
    <source>
        <dbReference type="ARBA" id="ARBA00022723"/>
    </source>
</evidence>
<dbReference type="Pfam" id="PF00149">
    <property type="entry name" value="Metallophos"/>
    <property type="match status" value="1"/>
</dbReference>
<dbReference type="CDD" id="cd07400">
    <property type="entry name" value="MPP_1"/>
    <property type="match status" value="1"/>
</dbReference>
<dbReference type="InterPro" id="IPR004843">
    <property type="entry name" value="Calcineurin-like_PHP"/>
</dbReference>
<dbReference type="InterPro" id="IPR050884">
    <property type="entry name" value="CNP_phosphodiesterase-III"/>
</dbReference>
<dbReference type="PANTHER" id="PTHR42988">
    <property type="entry name" value="PHOSPHOHYDROLASE"/>
    <property type="match status" value="1"/>
</dbReference>
<comment type="similarity">
    <text evidence="4">Belongs to the cyclic nucleotide phosphodiesterase class-III family.</text>
</comment>
<proteinExistence type="inferred from homology"/>
<sequence length="278" mass="31536">MRTIVHLSDLHFGRVDYGLVDPLIDAIREIRPDLVAVSGDLTQRARTAQFIEARRFLDALPKPLIAVPGNHDVPLYNPLARFLYPLVKYRRYISKNLEPFYGDEQMAVVGVNTARSLTIKNGRINRRQLDRIRDRLCDYPDAVIKIVLTHHPFDLPKNSRESDLVGRARIAMEALASCGVDIFLAGHLHVSHAAHTGERYRIVGYRALVISAGTALSIRTRGENNAFNVLRIEHPKVGLERYTWQPENGRFIPSVAESFERRADGWMRIANEALHSSD</sequence>
<dbReference type="Proteomes" id="UP001162030">
    <property type="component" value="Chromosome"/>
</dbReference>
<dbReference type="Gene3D" id="3.60.21.10">
    <property type="match status" value="1"/>
</dbReference>
<evidence type="ECO:0000259" key="5">
    <source>
        <dbReference type="Pfam" id="PF00149"/>
    </source>
</evidence>
<gene>
    <name evidence="6" type="ORF">MSZNOR_0927</name>
</gene>
<dbReference type="EMBL" id="OX458333">
    <property type="protein sequence ID" value="CAI8765610.1"/>
    <property type="molecule type" value="Genomic_DNA"/>
</dbReference>
<keyword evidence="2" id="KW-0378">Hydrolase</keyword>
<evidence type="ECO:0000256" key="4">
    <source>
        <dbReference type="ARBA" id="ARBA00025742"/>
    </source>
</evidence>
<evidence type="ECO:0000256" key="3">
    <source>
        <dbReference type="ARBA" id="ARBA00023004"/>
    </source>
</evidence>
<evidence type="ECO:0000256" key="2">
    <source>
        <dbReference type="ARBA" id="ARBA00022801"/>
    </source>
</evidence>
<feature type="domain" description="Calcineurin-like phosphoesterase" evidence="5">
    <location>
        <begin position="3"/>
        <end position="190"/>
    </location>
</feature>
<dbReference type="SUPFAM" id="SSF56300">
    <property type="entry name" value="Metallo-dependent phosphatases"/>
    <property type="match status" value="1"/>
</dbReference>
<accession>A0ABN8X3I8</accession>
<organism evidence="6 7">
    <name type="scientific">Methylocaldum szegediense</name>
    <dbReference type="NCBI Taxonomy" id="73780"/>
    <lineage>
        <taxon>Bacteria</taxon>
        <taxon>Pseudomonadati</taxon>
        <taxon>Pseudomonadota</taxon>
        <taxon>Gammaproteobacteria</taxon>
        <taxon>Methylococcales</taxon>
        <taxon>Methylococcaceae</taxon>
        <taxon>Methylocaldum</taxon>
    </lineage>
</organism>
<reference evidence="6 7" key="1">
    <citation type="submission" date="2023-03" db="EMBL/GenBank/DDBJ databases">
        <authorList>
            <person name="Pearce D."/>
        </authorList>
    </citation>
    <scope>NUCLEOTIDE SEQUENCE [LARGE SCALE GENOMIC DNA]</scope>
    <source>
        <strain evidence="6">Msz</strain>
    </source>
</reference>
<dbReference type="RefSeq" id="WP_026612023.1">
    <property type="nucleotide sequence ID" value="NZ_OX458333.1"/>
</dbReference>
<keyword evidence="1" id="KW-0479">Metal-binding</keyword>
<evidence type="ECO:0000313" key="7">
    <source>
        <dbReference type="Proteomes" id="UP001162030"/>
    </source>
</evidence>
<dbReference type="PANTHER" id="PTHR42988:SF2">
    <property type="entry name" value="CYCLIC NUCLEOTIDE PHOSPHODIESTERASE CBUA0032-RELATED"/>
    <property type="match status" value="1"/>
</dbReference>
<keyword evidence="3" id="KW-0408">Iron</keyword>